<organism evidence="1 2">
    <name type="scientific">Pseudoscardovia radai</name>
    <dbReference type="NCBI Taxonomy" id="987066"/>
    <lineage>
        <taxon>Bacteria</taxon>
        <taxon>Bacillati</taxon>
        <taxon>Actinomycetota</taxon>
        <taxon>Actinomycetes</taxon>
        <taxon>Bifidobacteriales</taxon>
        <taxon>Bifidobacteriaceae</taxon>
        <taxon>Pseudoscardovia</taxon>
    </lineage>
</organism>
<accession>A0A261EY28</accession>
<sequence length="297" mass="31365">MTANRRTAAQMTLAYDGPALADHSMDAATLGNALVQLAAATAAAREAIDPGSETSLTVDATRPGSFDIILTLTHTWHTVVDALIGDDTTAISNATGIAGAIIGAIGLIRHRARHGTPERTTPAPDGGMTVAWADGTTITATGDALRLMTDPAFVKGVKGIAAPVDGAGVTDMTIAGDSETERIDAADAEAIATYDPESTQETTGDVTKIIQVLDLSFRRNGKWRVTDGTMPPCFVAMEDAAFSARMDDGEEFSKGDVLKAVMRVRRGIGRDGVMYERWDAITKVIEHRHAGRQTPLF</sequence>
<dbReference type="AlphaFoldDB" id="A0A261EY28"/>
<evidence type="ECO:0000313" key="2">
    <source>
        <dbReference type="Proteomes" id="UP000216725"/>
    </source>
</evidence>
<evidence type="ECO:0000313" key="1">
    <source>
        <dbReference type="EMBL" id="OZG51758.1"/>
    </source>
</evidence>
<dbReference type="EMBL" id="MWWR01000006">
    <property type="protein sequence ID" value="OZG51758.1"/>
    <property type="molecule type" value="Genomic_DNA"/>
</dbReference>
<protein>
    <submittedName>
        <fullName evidence="1">Uncharacterized protein</fullName>
    </submittedName>
</protein>
<dbReference type="OrthoDB" id="6400380at2"/>
<dbReference type="RefSeq" id="WP_094660666.1">
    <property type="nucleotide sequence ID" value="NZ_MWWR01000006.1"/>
</dbReference>
<name>A0A261EY28_9BIFI</name>
<gene>
    <name evidence="1" type="ORF">PSRA_0838</name>
</gene>
<proteinExistence type="predicted"/>
<reference evidence="1 2" key="1">
    <citation type="journal article" date="2017" name="BMC Genomics">
        <title>Comparative genomic and phylogenomic analyses of the Bifidobacteriaceae family.</title>
        <authorList>
            <person name="Lugli G.A."/>
            <person name="Milani C."/>
            <person name="Turroni F."/>
            <person name="Duranti S."/>
            <person name="Mancabelli L."/>
            <person name="Mangifesta M."/>
            <person name="Ferrario C."/>
            <person name="Modesto M."/>
            <person name="Mattarelli P."/>
            <person name="Jiri K."/>
            <person name="van Sinderen D."/>
            <person name="Ventura M."/>
        </authorList>
    </citation>
    <scope>NUCLEOTIDE SEQUENCE [LARGE SCALE GENOMIC DNA]</scope>
    <source>
        <strain evidence="1 2">DSM 24742</strain>
    </source>
</reference>
<comment type="caution">
    <text evidence="1">The sequence shown here is derived from an EMBL/GenBank/DDBJ whole genome shotgun (WGS) entry which is preliminary data.</text>
</comment>
<dbReference type="Proteomes" id="UP000216725">
    <property type="component" value="Unassembled WGS sequence"/>
</dbReference>
<keyword evidence="2" id="KW-1185">Reference proteome</keyword>